<dbReference type="STRING" id="391936.S7S_17755"/>
<evidence type="ECO:0000313" key="1">
    <source>
        <dbReference type="EMBL" id="AJD49963.1"/>
    </source>
</evidence>
<proteinExistence type="predicted"/>
<dbReference type="Pfam" id="PF04102">
    <property type="entry name" value="SlyX"/>
    <property type="match status" value="1"/>
</dbReference>
<dbReference type="Proteomes" id="UP000006764">
    <property type="component" value="Chromosome"/>
</dbReference>
<dbReference type="PANTHER" id="PTHR36508">
    <property type="entry name" value="PROTEIN SLYX"/>
    <property type="match status" value="1"/>
</dbReference>
<dbReference type="HOGENOM" id="CLU_180796_1_0_6"/>
<gene>
    <name evidence="1" type="ORF">S7S_17755</name>
</gene>
<dbReference type="PANTHER" id="PTHR36508:SF1">
    <property type="entry name" value="PROTEIN SLYX"/>
    <property type="match status" value="1"/>
</dbReference>
<organism evidence="1 2">
    <name type="scientific">Isoalcanivorax pacificus W11-5</name>
    <dbReference type="NCBI Taxonomy" id="391936"/>
    <lineage>
        <taxon>Bacteria</taxon>
        <taxon>Pseudomonadati</taxon>
        <taxon>Pseudomonadota</taxon>
        <taxon>Gammaproteobacteria</taxon>
        <taxon>Oceanospirillales</taxon>
        <taxon>Alcanivoracaceae</taxon>
        <taxon>Isoalcanivorax</taxon>
    </lineage>
</organism>
<dbReference type="KEGG" id="apac:S7S_17755"/>
<protein>
    <submittedName>
        <fullName evidence="1">SlyX family protein</fullName>
    </submittedName>
</protein>
<keyword evidence="2" id="KW-1185">Reference proteome</keyword>
<sequence>MSEQRLVDIETKLAYQEDLLLALNGIVASQQQQIDQLEQVCRSLIGHLQDMNELVKDRRGPEDEVPPHY</sequence>
<dbReference type="RefSeq" id="WP_008734713.1">
    <property type="nucleotide sequence ID" value="NZ_CP004387.1"/>
</dbReference>
<reference evidence="1 2" key="1">
    <citation type="journal article" date="2012" name="J. Bacteriol.">
        <title>Genome sequence of an alkane-degrading bacterium, Alcanivorax pacificus type strain W11-5, isolated from deep sea sediment.</title>
        <authorList>
            <person name="Lai Q."/>
            <person name="Shao Z."/>
        </authorList>
    </citation>
    <scope>NUCLEOTIDE SEQUENCE [LARGE SCALE GENOMIC DNA]</scope>
    <source>
        <strain evidence="1 2">W11-5</strain>
    </source>
</reference>
<dbReference type="Gene3D" id="1.20.5.300">
    <property type="match status" value="1"/>
</dbReference>
<dbReference type="EMBL" id="CP004387">
    <property type="protein sequence ID" value="AJD49963.1"/>
    <property type="molecule type" value="Genomic_DNA"/>
</dbReference>
<accession>A0A0B4XU22</accession>
<dbReference type="AlphaFoldDB" id="A0A0B4XU22"/>
<dbReference type="OrthoDB" id="8606883at2"/>
<name>A0A0B4XU22_9GAMM</name>
<evidence type="ECO:0000313" key="2">
    <source>
        <dbReference type="Proteomes" id="UP000006764"/>
    </source>
</evidence>
<dbReference type="InterPro" id="IPR007236">
    <property type="entry name" value="SlyX"/>
</dbReference>